<dbReference type="InterPro" id="IPR011598">
    <property type="entry name" value="bHLH_dom"/>
</dbReference>
<dbReference type="SMART" id="SM00353">
    <property type="entry name" value="HLH"/>
    <property type="match status" value="1"/>
</dbReference>
<reference evidence="11" key="2">
    <citation type="submission" date="2025-09" db="UniProtKB">
        <authorList>
            <consortium name="Ensembl"/>
        </authorList>
    </citation>
    <scope>IDENTIFICATION</scope>
</reference>
<keyword evidence="3" id="KW-0221">Differentiation</keyword>
<dbReference type="InterPro" id="IPR036638">
    <property type="entry name" value="HLH_DNA-bd_sf"/>
</dbReference>
<evidence type="ECO:0000256" key="8">
    <source>
        <dbReference type="ARBA" id="ARBA00023242"/>
    </source>
</evidence>
<dbReference type="Pfam" id="PF00010">
    <property type="entry name" value="HLH"/>
    <property type="match status" value="1"/>
</dbReference>
<feature type="compositionally biased region" description="Pro residues" evidence="9">
    <location>
        <begin position="201"/>
        <end position="219"/>
    </location>
</feature>
<keyword evidence="5" id="KW-0805">Transcription regulation</keyword>
<accession>A0A8C9DIJ5</accession>
<evidence type="ECO:0000256" key="6">
    <source>
        <dbReference type="ARBA" id="ARBA00023125"/>
    </source>
</evidence>
<dbReference type="GO" id="GO:0046983">
    <property type="term" value="F:protein dimerization activity"/>
    <property type="evidence" value="ECO:0007669"/>
    <property type="project" value="InterPro"/>
</dbReference>
<evidence type="ECO:0000256" key="4">
    <source>
        <dbReference type="ARBA" id="ARBA00022871"/>
    </source>
</evidence>
<dbReference type="PANTHER" id="PTHR15402">
    <property type="entry name" value="TRANSCRIPTION FACTOR-LIKE 5 PROTEIN"/>
    <property type="match status" value="1"/>
</dbReference>
<feature type="region of interest" description="Disordered" evidence="9">
    <location>
        <begin position="200"/>
        <end position="219"/>
    </location>
</feature>
<dbReference type="Proteomes" id="UP000694414">
    <property type="component" value="Unplaced"/>
</dbReference>
<dbReference type="GO" id="GO:0000978">
    <property type="term" value="F:RNA polymerase II cis-regulatory region sequence-specific DNA binding"/>
    <property type="evidence" value="ECO:0007669"/>
    <property type="project" value="TreeGrafter"/>
</dbReference>
<name>A0A8C9DIJ5_PROSS</name>
<keyword evidence="7" id="KW-0804">Transcription</keyword>
<keyword evidence="4" id="KW-0744">Spermatogenesis</keyword>
<dbReference type="GO" id="GO:0007283">
    <property type="term" value="P:spermatogenesis"/>
    <property type="evidence" value="ECO:0007669"/>
    <property type="project" value="UniProtKB-KW"/>
</dbReference>
<evidence type="ECO:0000256" key="1">
    <source>
        <dbReference type="ARBA" id="ARBA00004123"/>
    </source>
</evidence>
<dbReference type="CDD" id="cd18908">
    <property type="entry name" value="bHLH_SOHLH1_2"/>
    <property type="match status" value="1"/>
</dbReference>
<evidence type="ECO:0000256" key="2">
    <source>
        <dbReference type="ARBA" id="ARBA00022473"/>
    </source>
</evidence>
<feature type="region of interest" description="Disordered" evidence="9">
    <location>
        <begin position="1"/>
        <end position="66"/>
    </location>
</feature>
<evidence type="ECO:0000259" key="10">
    <source>
        <dbReference type="PROSITE" id="PS50888"/>
    </source>
</evidence>
<feature type="compositionally biased region" description="Low complexity" evidence="9">
    <location>
        <begin position="15"/>
        <end position="47"/>
    </location>
</feature>
<dbReference type="Gene3D" id="4.10.280.10">
    <property type="entry name" value="Helix-loop-helix DNA-binding domain"/>
    <property type="match status" value="1"/>
</dbReference>
<dbReference type="InterPro" id="IPR039583">
    <property type="entry name" value="TCFL5/SOLH1/2"/>
</dbReference>
<protein>
    <recommendedName>
        <fullName evidence="10">BHLH domain-containing protein</fullName>
    </recommendedName>
</protein>
<evidence type="ECO:0000256" key="3">
    <source>
        <dbReference type="ARBA" id="ARBA00022782"/>
    </source>
</evidence>
<reference evidence="11" key="1">
    <citation type="submission" date="2025-08" db="UniProtKB">
        <authorList>
            <consortium name="Ensembl"/>
        </authorList>
    </citation>
    <scope>IDENTIFICATION</scope>
</reference>
<dbReference type="AlphaFoldDB" id="A0A8C9DIJ5"/>
<dbReference type="SUPFAM" id="SSF47459">
    <property type="entry name" value="HLH, helix-loop-helix DNA-binding domain"/>
    <property type="match status" value="1"/>
</dbReference>
<evidence type="ECO:0000313" key="11">
    <source>
        <dbReference type="Ensembl" id="ENSPSMP00000011825.1"/>
    </source>
</evidence>
<keyword evidence="8" id="KW-0539">Nucleus</keyword>
<keyword evidence="12" id="KW-1185">Reference proteome</keyword>
<feature type="domain" description="BHLH" evidence="10">
    <location>
        <begin position="53"/>
        <end position="104"/>
    </location>
</feature>
<dbReference type="GO" id="GO:0005634">
    <property type="term" value="C:nucleus"/>
    <property type="evidence" value="ECO:0007669"/>
    <property type="project" value="UniProtKB-SubCell"/>
</dbReference>
<dbReference type="GO" id="GO:0030154">
    <property type="term" value="P:cell differentiation"/>
    <property type="evidence" value="ECO:0007669"/>
    <property type="project" value="UniProtKB-KW"/>
</dbReference>
<dbReference type="Ensembl" id="ENSPSMT00000013793.1">
    <property type="protein sequence ID" value="ENSPSMP00000011825.1"/>
    <property type="gene ID" value="ENSPSMG00000008536.1"/>
</dbReference>
<keyword evidence="6" id="KW-0238">DNA-binding</keyword>
<dbReference type="PROSITE" id="PS50888">
    <property type="entry name" value="BHLH"/>
    <property type="match status" value="1"/>
</dbReference>
<keyword evidence="2" id="KW-0217">Developmental protein</keyword>
<sequence length="306" mass="31959">MASRDPEPDAGVPRVLSSGGCSVSSSEALSCGEDPAPSSGPATAPPVAEGPSPRLPRNVLSERERRKRISMSCEHLRALLPRFHGRREDMASVLEMAVQFIRLARTLVPGQEQHVFAPSKETWHSLQKNVLQLALSCQVPAGTPGLGTGVSVVTVLVSPVAHPAGLGCLVSLPVCLWSVPCILPTPGASLCSGSGVLAGPRPEPSSLAPPPAGLAEVPRPPSPWPCCPRQLTSPVMSEEAPSWLGHAGPLARAATPLAELVEEALVPAPDARSVSASDGEDKTSFLLTASPDWWPGEWGCVWGHLL</sequence>
<dbReference type="GeneTree" id="ENSGT00390000000656"/>
<dbReference type="PANTHER" id="PTHR15402:SF4">
    <property type="entry name" value="SPERMATOGENESIS- AND OOGENESIS-SPECIFIC BASIC HELIX-LOOP-HELIX-CONTAINING PROTEIN 1"/>
    <property type="match status" value="1"/>
</dbReference>
<comment type="subcellular location">
    <subcellularLocation>
        <location evidence="1">Nucleus</location>
    </subcellularLocation>
</comment>
<evidence type="ECO:0000256" key="7">
    <source>
        <dbReference type="ARBA" id="ARBA00023163"/>
    </source>
</evidence>
<organism evidence="11 12">
    <name type="scientific">Prolemur simus</name>
    <name type="common">Greater bamboo lemur</name>
    <name type="synonym">Hapalemur simus</name>
    <dbReference type="NCBI Taxonomy" id="1328070"/>
    <lineage>
        <taxon>Eukaryota</taxon>
        <taxon>Metazoa</taxon>
        <taxon>Chordata</taxon>
        <taxon>Craniata</taxon>
        <taxon>Vertebrata</taxon>
        <taxon>Euteleostomi</taxon>
        <taxon>Mammalia</taxon>
        <taxon>Eutheria</taxon>
        <taxon>Euarchontoglires</taxon>
        <taxon>Primates</taxon>
        <taxon>Strepsirrhini</taxon>
        <taxon>Lemuriformes</taxon>
        <taxon>Lemuridae</taxon>
        <taxon>Prolemur</taxon>
    </lineage>
</organism>
<evidence type="ECO:0000313" key="12">
    <source>
        <dbReference type="Proteomes" id="UP000694414"/>
    </source>
</evidence>
<evidence type="ECO:0000256" key="5">
    <source>
        <dbReference type="ARBA" id="ARBA00023015"/>
    </source>
</evidence>
<proteinExistence type="predicted"/>
<evidence type="ECO:0000256" key="9">
    <source>
        <dbReference type="SAM" id="MobiDB-lite"/>
    </source>
</evidence>
<dbReference type="GO" id="GO:0000981">
    <property type="term" value="F:DNA-binding transcription factor activity, RNA polymerase II-specific"/>
    <property type="evidence" value="ECO:0007669"/>
    <property type="project" value="TreeGrafter"/>
</dbReference>